<accession>A0AAV4UP42</accession>
<evidence type="ECO:0000313" key="2">
    <source>
        <dbReference type="Proteomes" id="UP001054945"/>
    </source>
</evidence>
<evidence type="ECO:0000313" key="1">
    <source>
        <dbReference type="EMBL" id="GIY59504.1"/>
    </source>
</evidence>
<dbReference type="Proteomes" id="UP001054945">
    <property type="component" value="Unassembled WGS sequence"/>
</dbReference>
<keyword evidence="2" id="KW-1185">Reference proteome</keyword>
<protein>
    <submittedName>
        <fullName evidence="1">Uncharacterized protein</fullName>
    </submittedName>
</protein>
<proteinExistence type="predicted"/>
<dbReference type="AlphaFoldDB" id="A0AAV4UP42"/>
<organism evidence="1 2">
    <name type="scientific">Caerostris extrusa</name>
    <name type="common">Bark spider</name>
    <name type="synonym">Caerostris bankana</name>
    <dbReference type="NCBI Taxonomy" id="172846"/>
    <lineage>
        <taxon>Eukaryota</taxon>
        <taxon>Metazoa</taxon>
        <taxon>Ecdysozoa</taxon>
        <taxon>Arthropoda</taxon>
        <taxon>Chelicerata</taxon>
        <taxon>Arachnida</taxon>
        <taxon>Araneae</taxon>
        <taxon>Araneomorphae</taxon>
        <taxon>Entelegynae</taxon>
        <taxon>Araneoidea</taxon>
        <taxon>Araneidae</taxon>
        <taxon>Caerostris</taxon>
    </lineage>
</organism>
<reference evidence="1 2" key="1">
    <citation type="submission" date="2021-06" db="EMBL/GenBank/DDBJ databases">
        <title>Caerostris extrusa draft genome.</title>
        <authorList>
            <person name="Kono N."/>
            <person name="Arakawa K."/>
        </authorList>
    </citation>
    <scope>NUCLEOTIDE SEQUENCE [LARGE SCALE GENOMIC DNA]</scope>
</reference>
<comment type="caution">
    <text evidence="1">The sequence shown here is derived from an EMBL/GenBank/DDBJ whole genome shotgun (WGS) entry which is preliminary data.</text>
</comment>
<name>A0AAV4UP42_CAEEX</name>
<dbReference type="EMBL" id="BPLR01013210">
    <property type="protein sequence ID" value="GIY59504.1"/>
    <property type="molecule type" value="Genomic_DNA"/>
</dbReference>
<gene>
    <name evidence="1" type="ORF">CEXT_40211</name>
</gene>
<sequence length="92" mass="10252">MDIKLLDIDMTDLNSIQHFSGCIMVKGGEVVLSGGVKVVIFVKVVKVVVKLDPFLVPQQFGKNTPGTASKRFACSTFYQNCEGTYRHKDLYH</sequence>